<evidence type="ECO:0000259" key="1">
    <source>
        <dbReference type="PROSITE" id="PS50822"/>
    </source>
</evidence>
<dbReference type="OrthoDB" id="10252740at2759"/>
<keyword evidence="3" id="KW-1185">Reference proteome</keyword>
<gene>
    <name evidence="2" type="ORF">OESDEN_23838</name>
</gene>
<accession>A0A0B1RZ93</accession>
<organism evidence="2 3">
    <name type="scientific">Oesophagostomum dentatum</name>
    <name type="common">Nodular worm</name>
    <dbReference type="NCBI Taxonomy" id="61180"/>
    <lineage>
        <taxon>Eukaryota</taxon>
        <taxon>Metazoa</taxon>
        <taxon>Ecdysozoa</taxon>
        <taxon>Nematoda</taxon>
        <taxon>Chromadorea</taxon>
        <taxon>Rhabditida</taxon>
        <taxon>Rhabditina</taxon>
        <taxon>Rhabditomorpha</taxon>
        <taxon>Strongyloidea</taxon>
        <taxon>Strongylidae</taxon>
        <taxon>Oesophagostomum</taxon>
    </lineage>
</organism>
<reference evidence="2 3" key="1">
    <citation type="submission" date="2014-03" db="EMBL/GenBank/DDBJ databases">
        <title>Draft genome of the hookworm Oesophagostomum dentatum.</title>
        <authorList>
            <person name="Mitreva M."/>
        </authorList>
    </citation>
    <scope>NUCLEOTIDE SEQUENCE [LARGE SCALE GENOMIC DNA]</scope>
    <source>
        <strain evidence="2 3">OD-Hann</strain>
    </source>
</reference>
<name>A0A0B1RZ93_OESDE</name>
<feature type="domain" description="Piwi" evidence="1">
    <location>
        <begin position="1"/>
        <end position="171"/>
    </location>
</feature>
<dbReference type="EMBL" id="KN611652">
    <property type="protein sequence ID" value="KHJ76542.1"/>
    <property type="molecule type" value="Genomic_DNA"/>
</dbReference>
<dbReference type="Gene3D" id="3.30.420.10">
    <property type="entry name" value="Ribonuclease H-like superfamily/Ribonuclease H"/>
    <property type="match status" value="1"/>
</dbReference>
<sequence>MLELYTRHRGIWPSRVIITRDGVSEGQYRMVITEELSAIKEACEELGRLHGAKSWMPKFTVVIATKRHNARFFVQKGNHIENPKPATVVDTDVVRSDITEFYLQSHRPLQGTAKSTSYQVLVDENDLSSDELQAMMHGLAFHHQIFDGPVSIPEPIYQADEWAKRGKDIWKTYT</sequence>
<dbReference type="InterPro" id="IPR036397">
    <property type="entry name" value="RNaseH_sf"/>
</dbReference>
<dbReference type="SMART" id="SM00950">
    <property type="entry name" value="Piwi"/>
    <property type="match status" value="1"/>
</dbReference>
<evidence type="ECO:0000313" key="2">
    <source>
        <dbReference type="EMBL" id="KHJ76542.1"/>
    </source>
</evidence>
<dbReference type="GO" id="GO:0003676">
    <property type="term" value="F:nucleic acid binding"/>
    <property type="evidence" value="ECO:0007669"/>
    <property type="project" value="InterPro"/>
</dbReference>
<proteinExistence type="predicted"/>
<dbReference type="SUPFAM" id="SSF53098">
    <property type="entry name" value="Ribonuclease H-like"/>
    <property type="match status" value="1"/>
</dbReference>
<dbReference type="PROSITE" id="PS50822">
    <property type="entry name" value="PIWI"/>
    <property type="match status" value="1"/>
</dbReference>
<evidence type="ECO:0000313" key="3">
    <source>
        <dbReference type="Proteomes" id="UP000053660"/>
    </source>
</evidence>
<dbReference type="Pfam" id="PF02171">
    <property type="entry name" value="Piwi"/>
    <property type="match status" value="1"/>
</dbReference>
<dbReference type="Proteomes" id="UP000053660">
    <property type="component" value="Unassembled WGS sequence"/>
</dbReference>
<dbReference type="InterPro" id="IPR012337">
    <property type="entry name" value="RNaseH-like_sf"/>
</dbReference>
<dbReference type="PANTHER" id="PTHR22891">
    <property type="entry name" value="EUKARYOTIC TRANSLATION INITIATION FACTOR 2C"/>
    <property type="match status" value="1"/>
</dbReference>
<protein>
    <submittedName>
        <fullName evidence="2">Piwi domain protein</fullName>
    </submittedName>
</protein>
<dbReference type="InterPro" id="IPR003165">
    <property type="entry name" value="Piwi"/>
</dbReference>
<dbReference type="AlphaFoldDB" id="A0A0B1RZ93"/>